<dbReference type="SUPFAM" id="SSF50346">
    <property type="entry name" value="PRC-barrel domain"/>
    <property type="match status" value="1"/>
</dbReference>
<sequence length="193" mass="21800">MIILGSNLNHAPVVSIQTSGEVARTERAIIDPADLRVLAYSVTGALLPKTPQLMRIADVRELSSMGFIVDSIDEFIAPDDVVSLQKIYDLQFDLLGMRVIDQRRHKLGKIIDFTIDTNTFLVQQLTVKRPLFRSLNDTELLVHRSQIIEINNDEIVVHSETKVPEPELHEVVGSYVNPFRKAHPAKQPINEKE</sequence>
<reference evidence="2 3" key="1">
    <citation type="journal article" date="2023" name="Cell">
        <title>Genetic manipulation of Patescibacteria provides mechanistic insights into microbial dark matter and the epibiotic lifestyle.</title>
        <authorList>
            <person name="Wang Y."/>
            <person name="Gallagher L.A."/>
            <person name="Andrade P.A."/>
            <person name="Liu A."/>
            <person name="Humphreys I.R."/>
            <person name="Turkarslan S."/>
            <person name="Cutler K.J."/>
            <person name="Arrieta-Ortiz M.L."/>
            <person name="Li Y."/>
            <person name="Radey M.C."/>
            <person name="McLean J.S."/>
            <person name="Cong Q."/>
            <person name="Baker D."/>
            <person name="Baliga N.S."/>
            <person name="Peterson S.B."/>
            <person name="Mougous J.D."/>
        </authorList>
    </citation>
    <scope>NUCLEOTIDE SEQUENCE [LARGE SCALE GENOMIC DNA]</scope>
    <source>
        <strain evidence="2 3">ML1</strain>
    </source>
</reference>
<organism evidence="2 3">
    <name type="scientific">Candidatus Southlakia epibionticum</name>
    <dbReference type="NCBI Taxonomy" id="3043284"/>
    <lineage>
        <taxon>Bacteria</taxon>
        <taxon>Candidatus Saccharimonadota</taxon>
        <taxon>Candidatus Saccharimonadia</taxon>
        <taxon>Candidatus Saccharimonadales</taxon>
        <taxon>Candidatus Saccharimonadaceae</taxon>
        <taxon>Candidatus Southlakia</taxon>
    </lineage>
</organism>
<keyword evidence="3" id="KW-1185">Reference proteome</keyword>
<dbReference type="Gene3D" id="2.30.30.240">
    <property type="entry name" value="PRC-barrel domain"/>
    <property type="match status" value="1"/>
</dbReference>
<protein>
    <submittedName>
        <fullName evidence="2">PRC domain-containing protein</fullName>
    </submittedName>
</protein>
<name>A0ABY8WWE4_9BACT</name>
<dbReference type="EMBL" id="CP124550">
    <property type="protein sequence ID" value="WIO46362.1"/>
    <property type="molecule type" value="Genomic_DNA"/>
</dbReference>
<proteinExistence type="predicted"/>
<accession>A0ABY8WWE4</accession>
<evidence type="ECO:0000313" key="3">
    <source>
        <dbReference type="Proteomes" id="UP001177295"/>
    </source>
</evidence>
<dbReference type="RefSeq" id="WP_376753892.1">
    <property type="nucleotide sequence ID" value="NZ_CP124550.1"/>
</dbReference>
<dbReference type="InterPro" id="IPR027275">
    <property type="entry name" value="PRC-brl_dom"/>
</dbReference>
<dbReference type="Pfam" id="PF05239">
    <property type="entry name" value="PRC"/>
    <property type="match status" value="1"/>
</dbReference>
<evidence type="ECO:0000313" key="2">
    <source>
        <dbReference type="EMBL" id="WIO46362.1"/>
    </source>
</evidence>
<gene>
    <name evidence="2" type="ORF">SEML1_0764</name>
</gene>
<dbReference type="InterPro" id="IPR011033">
    <property type="entry name" value="PRC_barrel-like_sf"/>
</dbReference>
<dbReference type="Proteomes" id="UP001177295">
    <property type="component" value="Chromosome"/>
</dbReference>
<feature type="domain" description="PRC-barrel" evidence="1">
    <location>
        <begin position="93"/>
        <end position="159"/>
    </location>
</feature>
<evidence type="ECO:0000259" key="1">
    <source>
        <dbReference type="Pfam" id="PF05239"/>
    </source>
</evidence>